<keyword evidence="3" id="KW-1185">Reference proteome</keyword>
<organism evidence="2 3">
    <name type="scientific">Hebeloma cylindrosporum</name>
    <dbReference type="NCBI Taxonomy" id="76867"/>
    <lineage>
        <taxon>Eukaryota</taxon>
        <taxon>Fungi</taxon>
        <taxon>Dikarya</taxon>
        <taxon>Basidiomycota</taxon>
        <taxon>Agaricomycotina</taxon>
        <taxon>Agaricomycetes</taxon>
        <taxon>Agaricomycetidae</taxon>
        <taxon>Agaricales</taxon>
        <taxon>Agaricineae</taxon>
        <taxon>Hymenogastraceae</taxon>
        <taxon>Hebeloma</taxon>
    </lineage>
</organism>
<accession>A0A0C3CP86</accession>
<sequence length="242" mass="27127">MDAEACSAPSNSTDRDRCFIGMIPIEIITELLTNLDFRDIFRVRKTCKLLRRAANMPKPYWVNLLYQHAWSGHPPLPLPIPIPFPLPLSLKLKLERPLDLYSAEELERVALQWITADMGWPNPVRQRTIVSTPRLGEGAAAPSAVLQHHLVEGGRWLIVVTDTGTVSYFDLEHEDGTRGRVLVHGQIPSGRGVRICMDVDVDAEEPVLTFNIGLDITERPGWSLFSVSPAVIYSSKDLVLRT</sequence>
<proteinExistence type="predicted"/>
<dbReference type="Proteomes" id="UP000053424">
    <property type="component" value="Unassembled WGS sequence"/>
</dbReference>
<dbReference type="OrthoDB" id="3068749at2759"/>
<reference evidence="3" key="2">
    <citation type="submission" date="2015-01" db="EMBL/GenBank/DDBJ databases">
        <title>Evolutionary Origins and Diversification of the Mycorrhizal Mutualists.</title>
        <authorList>
            <consortium name="DOE Joint Genome Institute"/>
            <consortium name="Mycorrhizal Genomics Consortium"/>
            <person name="Kohler A."/>
            <person name="Kuo A."/>
            <person name="Nagy L.G."/>
            <person name="Floudas D."/>
            <person name="Copeland A."/>
            <person name="Barry K.W."/>
            <person name="Cichocki N."/>
            <person name="Veneault-Fourrey C."/>
            <person name="LaButti K."/>
            <person name="Lindquist E.A."/>
            <person name="Lipzen A."/>
            <person name="Lundell T."/>
            <person name="Morin E."/>
            <person name="Murat C."/>
            <person name="Riley R."/>
            <person name="Ohm R."/>
            <person name="Sun H."/>
            <person name="Tunlid A."/>
            <person name="Henrissat B."/>
            <person name="Grigoriev I.V."/>
            <person name="Hibbett D.S."/>
            <person name="Martin F."/>
        </authorList>
    </citation>
    <scope>NUCLEOTIDE SEQUENCE [LARGE SCALE GENOMIC DNA]</scope>
    <source>
        <strain evidence="3">h7</strain>
    </source>
</reference>
<dbReference type="InterPro" id="IPR001810">
    <property type="entry name" value="F-box_dom"/>
</dbReference>
<dbReference type="HOGENOM" id="CLU_1147316_0_0_1"/>
<evidence type="ECO:0000313" key="3">
    <source>
        <dbReference type="Proteomes" id="UP000053424"/>
    </source>
</evidence>
<feature type="domain" description="F-box" evidence="1">
    <location>
        <begin position="17"/>
        <end position="64"/>
    </location>
</feature>
<evidence type="ECO:0000313" key="2">
    <source>
        <dbReference type="EMBL" id="KIM45586.1"/>
    </source>
</evidence>
<dbReference type="SMART" id="SM00256">
    <property type="entry name" value="FBOX"/>
    <property type="match status" value="1"/>
</dbReference>
<dbReference type="Gene3D" id="1.20.1280.50">
    <property type="match status" value="1"/>
</dbReference>
<dbReference type="SUPFAM" id="SSF81383">
    <property type="entry name" value="F-box domain"/>
    <property type="match status" value="1"/>
</dbReference>
<evidence type="ECO:0000259" key="1">
    <source>
        <dbReference type="PROSITE" id="PS50181"/>
    </source>
</evidence>
<name>A0A0C3CP86_HEBCY</name>
<dbReference type="Pfam" id="PF00646">
    <property type="entry name" value="F-box"/>
    <property type="match status" value="1"/>
</dbReference>
<protein>
    <recommendedName>
        <fullName evidence="1">F-box domain-containing protein</fullName>
    </recommendedName>
</protein>
<dbReference type="InterPro" id="IPR036047">
    <property type="entry name" value="F-box-like_dom_sf"/>
</dbReference>
<dbReference type="EMBL" id="KN831772">
    <property type="protein sequence ID" value="KIM45586.1"/>
    <property type="molecule type" value="Genomic_DNA"/>
</dbReference>
<reference evidence="2 3" key="1">
    <citation type="submission" date="2014-04" db="EMBL/GenBank/DDBJ databases">
        <authorList>
            <consortium name="DOE Joint Genome Institute"/>
            <person name="Kuo A."/>
            <person name="Gay G."/>
            <person name="Dore J."/>
            <person name="Kohler A."/>
            <person name="Nagy L.G."/>
            <person name="Floudas D."/>
            <person name="Copeland A."/>
            <person name="Barry K.W."/>
            <person name="Cichocki N."/>
            <person name="Veneault-Fourrey C."/>
            <person name="LaButti K."/>
            <person name="Lindquist E.A."/>
            <person name="Lipzen A."/>
            <person name="Lundell T."/>
            <person name="Morin E."/>
            <person name="Murat C."/>
            <person name="Sun H."/>
            <person name="Tunlid A."/>
            <person name="Henrissat B."/>
            <person name="Grigoriev I.V."/>
            <person name="Hibbett D.S."/>
            <person name="Martin F."/>
            <person name="Nordberg H.P."/>
            <person name="Cantor M.N."/>
            <person name="Hua S.X."/>
        </authorList>
    </citation>
    <scope>NUCLEOTIDE SEQUENCE [LARGE SCALE GENOMIC DNA]</scope>
    <source>
        <strain evidence="3">h7</strain>
    </source>
</reference>
<dbReference type="AlphaFoldDB" id="A0A0C3CP86"/>
<gene>
    <name evidence="2" type="ORF">M413DRAFT_344094</name>
</gene>
<dbReference type="PROSITE" id="PS50181">
    <property type="entry name" value="FBOX"/>
    <property type="match status" value="1"/>
</dbReference>